<proteinExistence type="inferred from homology"/>
<keyword evidence="3 7" id="KW-0813">Transport</keyword>
<evidence type="ECO:0000256" key="4">
    <source>
        <dbReference type="ARBA" id="ARBA00022692"/>
    </source>
</evidence>
<accession>A0AAE1JJS7</accession>
<reference evidence="8" key="1">
    <citation type="submission" date="2023-10" db="EMBL/GenBank/DDBJ databases">
        <title>Chromosome-level genome of the transformable northern wattle, Acacia crassicarpa.</title>
        <authorList>
            <person name="Massaro I."/>
            <person name="Sinha N.R."/>
            <person name="Poethig S."/>
            <person name="Leichty A.R."/>
        </authorList>
    </citation>
    <scope>NUCLEOTIDE SEQUENCE</scope>
    <source>
        <strain evidence="8">Acra3RX</strain>
        <tissue evidence="8">Leaf</tissue>
    </source>
</reference>
<feature type="transmembrane region" description="Helical" evidence="7">
    <location>
        <begin position="49"/>
        <end position="71"/>
    </location>
</feature>
<dbReference type="Proteomes" id="UP001293593">
    <property type="component" value="Unassembled WGS sequence"/>
</dbReference>
<dbReference type="InterPro" id="IPR030182">
    <property type="entry name" value="PUP_plant"/>
</dbReference>
<dbReference type="GO" id="GO:0005345">
    <property type="term" value="F:purine nucleobase transmembrane transporter activity"/>
    <property type="evidence" value="ECO:0007669"/>
    <property type="project" value="UniProtKB-UniRule"/>
</dbReference>
<feature type="transmembrane region" description="Helical" evidence="7">
    <location>
        <begin position="317"/>
        <end position="338"/>
    </location>
</feature>
<evidence type="ECO:0000256" key="1">
    <source>
        <dbReference type="ARBA" id="ARBA00004141"/>
    </source>
</evidence>
<keyword evidence="5 7" id="KW-1133">Transmembrane helix</keyword>
<dbReference type="AlphaFoldDB" id="A0AAE1JJS7"/>
<name>A0AAE1JJS7_9FABA</name>
<comment type="subcellular location">
    <subcellularLocation>
        <location evidence="1 7">Membrane</location>
        <topology evidence="1 7">Multi-pass membrane protein</topology>
    </subcellularLocation>
</comment>
<organism evidence="8 9">
    <name type="scientific">Acacia crassicarpa</name>
    <name type="common">northern wattle</name>
    <dbReference type="NCBI Taxonomy" id="499986"/>
    <lineage>
        <taxon>Eukaryota</taxon>
        <taxon>Viridiplantae</taxon>
        <taxon>Streptophyta</taxon>
        <taxon>Embryophyta</taxon>
        <taxon>Tracheophyta</taxon>
        <taxon>Spermatophyta</taxon>
        <taxon>Magnoliopsida</taxon>
        <taxon>eudicotyledons</taxon>
        <taxon>Gunneridae</taxon>
        <taxon>Pentapetalae</taxon>
        <taxon>rosids</taxon>
        <taxon>fabids</taxon>
        <taxon>Fabales</taxon>
        <taxon>Fabaceae</taxon>
        <taxon>Caesalpinioideae</taxon>
        <taxon>mimosoid clade</taxon>
        <taxon>Acacieae</taxon>
        <taxon>Acacia</taxon>
    </lineage>
</organism>
<evidence type="ECO:0000313" key="8">
    <source>
        <dbReference type="EMBL" id="KAK4271806.1"/>
    </source>
</evidence>
<gene>
    <name evidence="8" type="ORF">QN277_020441</name>
</gene>
<feature type="transmembrane region" description="Helical" evidence="7">
    <location>
        <begin position="210"/>
        <end position="235"/>
    </location>
</feature>
<dbReference type="GO" id="GO:0015211">
    <property type="term" value="F:purine nucleoside transmembrane transporter activity"/>
    <property type="evidence" value="ECO:0007669"/>
    <property type="project" value="UniProtKB-UniRule"/>
</dbReference>
<dbReference type="SUPFAM" id="SSF103481">
    <property type="entry name" value="Multidrug resistance efflux transporter EmrE"/>
    <property type="match status" value="1"/>
</dbReference>
<evidence type="ECO:0000256" key="2">
    <source>
        <dbReference type="ARBA" id="ARBA00006213"/>
    </source>
</evidence>
<evidence type="ECO:0000256" key="5">
    <source>
        <dbReference type="ARBA" id="ARBA00022989"/>
    </source>
</evidence>
<feature type="transmembrane region" description="Helical" evidence="7">
    <location>
        <begin position="288"/>
        <end position="310"/>
    </location>
</feature>
<dbReference type="Pfam" id="PF16913">
    <property type="entry name" value="PUNUT"/>
    <property type="match status" value="1"/>
</dbReference>
<evidence type="ECO:0000256" key="6">
    <source>
        <dbReference type="ARBA" id="ARBA00023136"/>
    </source>
</evidence>
<keyword evidence="4 7" id="KW-0812">Transmembrane</keyword>
<keyword evidence="6 7" id="KW-0472">Membrane</keyword>
<feature type="transmembrane region" description="Helical" evidence="7">
    <location>
        <begin position="144"/>
        <end position="167"/>
    </location>
</feature>
<evidence type="ECO:0000313" key="9">
    <source>
        <dbReference type="Proteomes" id="UP001293593"/>
    </source>
</evidence>
<dbReference type="PANTHER" id="PTHR31376:SF17">
    <property type="entry name" value="PURINE PERMEASE 21-RELATED"/>
    <property type="match status" value="1"/>
</dbReference>
<evidence type="ECO:0000256" key="7">
    <source>
        <dbReference type="RuleBase" id="RU368015"/>
    </source>
</evidence>
<feature type="transmembrane region" description="Helical" evidence="7">
    <location>
        <begin position="119"/>
        <end position="138"/>
    </location>
</feature>
<keyword evidence="9" id="KW-1185">Reference proteome</keyword>
<dbReference type="InterPro" id="IPR037185">
    <property type="entry name" value="EmrE-like"/>
</dbReference>
<feature type="transmembrane region" description="Helical" evidence="7">
    <location>
        <begin position="179"/>
        <end position="198"/>
    </location>
</feature>
<dbReference type="GO" id="GO:0016020">
    <property type="term" value="C:membrane"/>
    <property type="evidence" value="ECO:0007669"/>
    <property type="project" value="UniProtKB-SubCell"/>
</dbReference>
<comment type="caution">
    <text evidence="8">The sequence shown here is derived from an EMBL/GenBank/DDBJ whole genome shotgun (WGS) entry which is preliminary data.</text>
</comment>
<evidence type="ECO:0000256" key="3">
    <source>
        <dbReference type="ARBA" id="ARBA00022448"/>
    </source>
</evidence>
<dbReference type="EMBL" id="JAWXYG010000005">
    <property type="protein sequence ID" value="KAK4271806.1"/>
    <property type="molecule type" value="Genomic_DNA"/>
</dbReference>
<comment type="similarity">
    <text evidence="2 7">Belongs to the purine permeases (TC 2.A.7.14) family.</text>
</comment>
<feature type="transmembrane region" description="Helical" evidence="7">
    <location>
        <begin position="77"/>
        <end position="98"/>
    </location>
</feature>
<feature type="transmembrane region" description="Helical" evidence="7">
    <location>
        <begin position="247"/>
        <end position="268"/>
    </location>
</feature>
<protein>
    <recommendedName>
        <fullName evidence="7">Probable purine permease</fullName>
    </recommendedName>
</protein>
<dbReference type="PANTHER" id="PTHR31376">
    <property type="entry name" value="OS09G0467300 PROTEIN-RELATED"/>
    <property type="match status" value="1"/>
</dbReference>
<sequence length="386" mass="42710">MEEPREVQLDIMAHGHKEIGILEDEANSFPNQSTINGRERQRSNRWLRITLYTVFVLSGQSAATLLGSLYYEKGGKSKWMGSLVQLVGFPILLPYYILSPSPSKNPIQNPEKRPSVQKLASVYVALGLLVATNCYTYALGLSYLPVSTLSLISSSQLAFNAFFSFFFNSLHFTPYTINSLVLLTISSILLVFGTDSAASDSSTHISKGKYVIGFMCALASAAGYGLNLSLTQLAFKKVIKRETFRAIMDMIVCVSIVSTSATLVGLFASGEWKELKREMEEYEMGKTSYVLTLTWTTILWSLFTIGSVGLISEVSSLFSNAISVLGLPVVPILATIFFHDKMHGIKAISMVLAVWGFVSYVYQQYLDDRKSNSATKAETPLDEFNR</sequence>
<feature type="transmembrane region" description="Helical" evidence="7">
    <location>
        <begin position="344"/>
        <end position="362"/>
    </location>
</feature>